<name>A0ABX1VBF5_9PLAN</name>
<keyword evidence="4 5" id="KW-0413">Isomerase</keyword>
<evidence type="ECO:0000256" key="1">
    <source>
        <dbReference type="ARBA" id="ARBA00000385"/>
    </source>
</evidence>
<dbReference type="CDD" id="cd02573">
    <property type="entry name" value="PseudoU_synth_EcTruB"/>
    <property type="match status" value="1"/>
</dbReference>
<gene>
    <name evidence="5 7" type="primary">truB</name>
    <name evidence="7" type="ORF">LzC2_08160</name>
</gene>
<evidence type="ECO:0000256" key="4">
    <source>
        <dbReference type="ARBA" id="ARBA00023235"/>
    </source>
</evidence>
<evidence type="ECO:0000313" key="7">
    <source>
        <dbReference type="EMBL" id="NNJ24756.1"/>
    </source>
</evidence>
<comment type="function">
    <text evidence="5">Responsible for synthesis of pseudouridine from uracil-55 in the psi GC loop of transfer RNAs.</text>
</comment>
<feature type="active site" description="Nucleophile" evidence="5">
    <location>
        <position position="53"/>
    </location>
</feature>
<dbReference type="PANTHER" id="PTHR13767">
    <property type="entry name" value="TRNA-PSEUDOURIDINE SYNTHASE"/>
    <property type="match status" value="1"/>
</dbReference>
<evidence type="ECO:0000256" key="3">
    <source>
        <dbReference type="ARBA" id="ARBA00022694"/>
    </source>
</evidence>
<dbReference type="RefSeq" id="WP_171184043.1">
    <property type="nucleotide sequence ID" value="NZ_WTPX01000016.1"/>
</dbReference>
<keyword evidence="3 5" id="KW-0819">tRNA processing</keyword>
<evidence type="ECO:0000256" key="5">
    <source>
        <dbReference type="HAMAP-Rule" id="MF_01080"/>
    </source>
</evidence>
<dbReference type="Proteomes" id="UP000609651">
    <property type="component" value="Unassembled WGS sequence"/>
</dbReference>
<dbReference type="InterPro" id="IPR002501">
    <property type="entry name" value="PsdUridine_synth_N"/>
</dbReference>
<dbReference type="Gene3D" id="3.30.2350.10">
    <property type="entry name" value="Pseudouridine synthase"/>
    <property type="match status" value="1"/>
</dbReference>
<comment type="similarity">
    <text evidence="2 5">Belongs to the pseudouridine synthase TruB family. Type 1 subfamily.</text>
</comment>
<dbReference type="NCBIfam" id="TIGR00431">
    <property type="entry name" value="TruB"/>
    <property type="match status" value="1"/>
</dbReference>
<evidence type="ECO:0000313" key="8">
    <source>
        <dbReference type="Proteomes" id="UP000609651"/>
    </source>
</evidence>
<dbReference type="InterPro" id="IPR020103">
    <property type="entry name" value="PsdUridine_synth_cat_dom_sf"/>
</dbReference>
<evidence type="ECO:0000259" key="6">
    <source>
        <dbReference type="Pfam" id="PF01509"/>
    </source>
</evidence>
<dbReference type="InterPro" id="IPR014780">
    <property type="entry name" value="tRNA_psdUridine_synth_TruB"/>
</dbReference>
<feature type="domain" description="Pseudouridine synthase II N-terminal" evidence="6">
    <location>
        <begin position="44"/>
        <end position="186"/>
    </location>
</feature>
<protein>
    <recommendedName>
        <fullName evidence="5">tRNA pseudouridine synthase B</fullName>
        <ecNumber evidence="5">5.4.99.25</ecNumber>
    </recommendedName>
    <alternativeName>
        <fullName evidence="5">tRNA pseudouridine(55) synthase</fullName>
        <shortName evidence="5">Psi55 synthase</shortName>
    </alternativeName>
    <alternativeName>
        <fullName evidence="5">tRNA pseudouridylate synthase</fullName>
    </alternativeName>
    <alternativeName>
        <fullName evidence="5">tRNA-uridine isomerase</fullName>
    </alternativeName>
</protein>
<sequence length="309" mass="32832">MGKPPPPIPPAGLLVLNKPAGVTSRAAVNIVQGAARDAGWGRRVKVGHAGTLDPIATGVLVVCVGKATRLIDRVQAQPKTYEAGFLLHTSSPSLDVEHEPVPVPNPPSLSRDQIDAALPAFLGEIDQTPPAFSAVKVGGRRAYKLAREGEEVTIESKRVRVDRLEVTGYDGERLGLRIECGSGFYVRSLGRDLAKALGTEAVMESLLRSRIGGFDLDGAVTPDDVTAESLPGLLSLSFERFGLTTLTCDDAQAGDLRGGRYAQIPFQDAPGEPGECGVRDKVGRPVCLAERDRDGTLRPKVTFPLPTVE</sequence>
<dbReference type="Pfam" id="PF01509">
    <property type="entry name" value="TruB_N"/>
    <property type="match status" value="1"/>
</dbReference>
<comment type="caution">
    <text evidence="7">The sequence shown here is derived from an EMBL/GenBank/DDBJ whole genome shotgun (WGS) entry which is preliminary data.</text>
</comment>
<comment type="catalytic activity">
    <reaction evidence="1 5">
        <text>uridine(55) in tRNA = pseudouridine(55) in tRNA</text>
        <dbReference type="Rhea" id="RHEA:42532"/>
        <dbReference type="Rhea" id="RHEA-COMP:10101"/>
        <dbReference type="Rhea" id="RHEA-COMP:10102"/>
        <dbReference type="ChEBI" id="CHEBI:65314"/>
        <dbReference type="ChEBI" id="CHEBI:65315"/>
        <dbReference type="EC" id="5.4.99.25"/>
    </reaction>
</comment>
<dbReference type="EC" id="5.4.99.25" evidence="5"/>
<dbReference type="PANTHER" id="PTHR13767:SF2">
    <property type="entry name" value="PSEUDOURIDYLATE SYNTHASE TRUB1"/>
    <property type="match status" value="1"/>
</dbReference>
<dbReference type="HAMAP" id="MF_01080">
    <property type="entry name" value="TruB_bact"/>
    <property type="match status" value="1"/>
</dbReference>
<dbReference type="SUPFAM" id="SSF55120">
    <property type="entry name" value="Pseudouridine synthase"/>
    <property type="match status" value="1"/>
</dbReference>
<evidence type="ECO:0000256" key="2">
    <source>
        <dbReference type="ARBA" id="ARBA00005642"/>
    </source>
</evidence>
<organism evidence="7 8">
    <name type="scientific">Alienimonas chondri</name>
    <dbReference type="NCBI Taxonomy" id="2681879"/>
    <lineage>
        <taxon>Bacteria</taxon>
        <taxon>Pseudomonadati</taxon>
        <taxon>Planctomycetota</taxon>
        <taxon>Planctomycetia</taxon>
        <taxon>Planctomycetales</taxon>
        <taxon>Planctomycetaceae</taxon>
        <taxon>Alienimonas</taxon>
    </lineage>
</organism>
<proteinExistence type="inferred from homology"/>
<reference evidence="7 8" key="1">
    <citation type="journal article" date="2020" name="Syst. Appl. Microbiol.">
        <title>Alienimonas chondri sp. nov., a novel planctomycete isolated from the biofilm of the red alga Chondrus crispus.</title>
        <authorList>
            <person name="Vitorino I."/>
            <person name="Albuquerque L."/>
            <person name="Wiegand S."/>
            <person name="Kallscheuer N."/>
            <person name="da Costa M.S."/>
            <person name="Lobo-da-Cunha A."/>
            <person name="Jogler C."/>
            <person name="Lage O.M."/>
        </authorList>
    </citation>
    <scope>NUCLEOTIDE SEQUENCE [LARGE SCALE GENOMIC DNA]</scope>
    <source>
        <strain evidence="7 8">LzC2</strain>
    </source>
</reference>
<accession>A0ABX1VBF5</accession>
<dbReference type="EMBL" id="WTPX01000016">
    <property type="protein sequence ID" value="NNJ24756.1"/>
    <property type="molecule type" value="Genomic_DNA"/>
</dbReference>
<dbReference type="GO" id="GO:0160148">
    <property type="term" value="F:tRNA pseudouridine(55) synthase activity"/>
    <property type="evidence" value="ECO:0007669"/>
    <property type="project" value="UniProtKB-EC"/>
</dbReference>
<keyword evidence="8" id="KW-1185">Reference proteome</keyword>